<proteinExistence type="predicted"/>
<reference evidence="7" key="1">
    <citation type="journal article" date="2014" name="Front. Microbiol.">
        <title>High frequency of phylogenetically diverse reductive dehalogenase-homologous genes in deep subseafloor sedimentary metagenomes.</title>
        <authorList>
            <person name="Kawai M."/>
            <person name="Futagami T."/>
            <person name="Toyoda A."/>
            <person name="Takaki Y."/>
            <person name="Nishi S."/>
            <person name="Hori S."/>
            <person name="Arai W."/>
            <person name="Tsubouchi T."/>
            <person name="Morono Y."/>
            <person name="Uchiyama I."/>
            <person name="Ito T."/>
            <person name="Fujiyama A."/>
            <person name="Inagaki F."/>
            <person name="Takami H."/>
        </authorList>
    </citation>
    <scope>NUCLEOTIDE SEQUENCE</scope>
    <source>
        <strain evidence="7">Expedition CK06-06</strain>
    </source>
</reference>
<dbReference type="PANTHER" id="PTHR43214:SF41">
    <property type="entry name" value="NITRATE_NITRITE RESPONSE REGULATOR PROTEIN NARP"/>
    <property type="match status" value="1"/>
</dbReference>
<dbReference type="PROSITE" id="PS00622">
    <property type="entry name" value="HTH_LUXR_1"/>
    <property type="match status" value="1"/>
</dbReference>
<dbReference type="PROSITE" id="PS50110">
    <property type="entry name" value="RESPONSE_REGULATORY"/>
    <property type="match status" value="1"/>
</dbReference>
<accession>X0VNT5</accession>
<keyword evidence="2" id="KW-0805">Transcription regulation</keyword>
<dbReference type="CDD" id="cd17535">
    <property type="entry name" value="REC_NarL-like"/>
    <property type="match status" value="1"/>
</dbReference>
<dbReference type="GO" id="GO:0006355">
    <property type="term" value="P:regulation of DNA-templated transcription"/>
    <property type="evidence" value="ECO:0007669"/>
    <property type="project" value="InterPro"/>
</dbReference>
<dbReference type="AlphaFoldDB" id="X0VNT5"/>
<dbReference type="GO" id="GO:0003677">
    <property type="term" value="F:DNA binding"/>
    <property type="evidence" value="ECO:0007669"/>
    <property type="project" value="UniProtKB-KW"/>
</dbReference>
<evidence type="ECO:0000256" key="4">
    <source>
        <dbReference type="ARBA" id="ARBA00023163"/>
    </source>
</evidence>
<dbReference type="Pfam" id="PF00072">
    <property type="entry name" value="Response_reg"/>
    <property type="match status" value="1"/>
</dbReference>
<evidence type="ECO:0000256" key="3">
    <source>
        <dbReference type="ARBA" id="ARBA00023125"/>
    </source>
</evidence>
<dbReference type="InterPro" id="IPR000792">
    <property type="entry name" value="Tscrpt_reg_LuxR_C"/>
</dbReference>
<evidence type="ECO:0000259" key="5">
    <source>
        <dbReference type="PROSITE" id="PS50043"/>
    </source>
</evidence>
<dbReference type="Pfam" id="PF00196">
    <property type="entry name" value="GerE"/>
    <property type="match status" value="1"/>
</dbReference>
<dbReference type="SMART" id="SM00448">
    <property type="entry name" value="REC"/>
    <property type="match status" value="1"/>
</dbReference>
<dbReference type="PROSITE" id="PS50043">
    <property type="entry name" value="HTH_LUXR_2"/>
    <property type="match status" value="1"/>
</dbReference>
<dbReference type="SUPFAM" id="SSF46894">
    <property type="entry name" value="C-terminal effector domain of the bipartite response regulators"/>
    <property type="match status" value="1"/>
</dbReference>
<dbReference type="Gene3D" id="3.40.50.2300">
    <property type="match status" value="1"/>
</dbReference>
<dbReference type="SUPFAM" id="SSF52172">
    <property type="entry name" value="CheY-like"/>
    <property type="match status" value="1"/>
</dbReference>
<keyword evidence="3" id="KW-0238">DNA-binding</keyword>
<organism evidence="7">
    <name type="scientific">marine sediment metagenome</name>
    <dbReference type="NCBI Taxonomy" id="412755"/>
    <lineage>
        <taxon>unclassified sequences</taxon>
        <taxon>metagenomes</taxon>
        <taxon>ecological metagenomes</taxon>
    </lineage>
</organism>
<dbReference type="PRINTS" id="PR00038">
    <property type="entry name" value="HTHLUXR"/>
</dbReference>
<comment type="caution">
    <text evidence="7">The sequence shown here is derived from an EMBL/GenBank/DDBJ whole genome shotgun (WGS) entry which is preliminary data.</text>
</comment>
<keyword evidence="4" id="KW-0804">Transcription</keyword>
<evidence type="ECO:0000259" key="6">
    <source>
        <dbReference type="PROSITE" id="PS50110"/>
    </source>
</evidence>
<dbReference type="InterPro" id="IPR016032">
    <property type="entry name" value="Sig_transdc_resp-reg_C-effctor"/>
</dbReference>
<dbReference type="InterPro" id="IPR058245">
    <property type="entry name" value="NreC/VraR/RcsB-like_REC"/>
</dbReference>
<dbReference type="InterPro" id="IPR001789">
    <property type="entry name" value="Sig_transdc_resp-reg_receiver"/>
</dbReference>
<dbReference type="InterPro" id="IPR039420">
    <property type="entry name" value="WalR-like"/>
</dbReference>
<dbReference type="PANTHER" id="PTHR43214">
    <property type="entry name" value="TWO-COMPONENT RESPONSE REGULATOR"/>
    <property type="match status" value="1"/>
</dbReference>
<feature type="domain" description="Response regulatory" evidence="6">
    <location>
        <begin position="1"/>
        <end position="93"/>
    </location>
</feature>
<evidence type="ECO:0000256" key="2">
    <source>
        <dbReference type="ARBA" id="ARBA00023015"/>
    </source>
</evidence>
<feature type="domain" description="HTH luxR-type" evidence="5">
    <location>
        <begin position="119"/>
        <end position="184"/>
    </location>
</feature>
<dbReference type="EMBL" id="BARS01032913">
    <property type="protein sequence ID" value="GAG19915.1"/>
    <property type="molecule type" value="Genomic_DNA"/>
</dbReference>
<gene>
    <name evidence="7" type="ORF">S01H1_51032</name>
</gene>
<dbReference type="InterPro" id="IPR011006">
    <property type="entry name" value="CheY-like_superfamily"/>
</dbReference>
<keyword evidence="1" id="KW-0597">Phosphoprotein</keyword>
<dbReference type="CDD" id="cd06170">
    <property type="entry name" value="LuxR_C_like"/>
    <property type="match status" value="1"/>
</dbReference>
<protein>
    <recommendedName>
        <fullName evidence="8">DNA-binding response regulator</fullName>
    </recommendedName>
</protein>
<dbReference type="GO" id="GO:0000160">
    <property type="term" value="P:phosphorelay signal transduction system"/>
    <property type="evidence" value="ECO:0007669"/>
    <property type="project" value="InterPro"/>
</dbReference>
<dbReference type="SMART" id="SM00421">
    <property type="entry name" value="HTH_LUXR"/>
    <property type="match status" value="1"/>
</dbReference>
<evidence type="ECO:0000313" key="7">
    <source>
        <dbReference type="EMBL" id="GAG19915.1"/>
    </source>
</evidence>
<evidence type="ECO:0008006" key="8">
    <source>
        <dbReference type="Google" id="ProtNLM"/>
    </source>
</evidence>
<name>X0VNT5_9ZZZZ</name>
<evidence type="ECO:0000256" key="1">
    <source>
        <dbReference type="ARBA" id="ARBA00022553"/>
    </source>
</evidence>
<sequence>MQVVGESEDGLETVKKVAKLQPDVVVMDIAMPLLNGLEATRQIRRDFPQVKVLILTMHDNEEYIRQVLAAGALGYVLKDAAARDLLGAIRTVNQGEAVLSPAITRLVIEDYLRWGDIRPEDTTDGLTAREREVLQLIAEGYTNKEIAGIMSLSVKTVQSHRTNLMNKLDLHDRGELIKYAIQKKIIDIN</sequence>